<dbReference type="InterPro" id="IPR050153">
    <property type="entry name" value="Metal_Ion_Import_ABC"/>
</dbReference>
<dbReference type="EMBL" id="SHKL01000001">
    <property type="protein sequence ID" value="RZT87216.1"/>
    <property type="molecule type" value="Genomic_DNA"/>
</dbReference>
<dbReference type="Pfam" id="PF00005">
    <property type="entry name" value="ABC_tran"/>
    <property type="match status" value="1"/>
</dbReference>
<dbReference type="SMART" id="SM00382">
    <property type="entry name" value="AAA"/>
    <property type="match status" value="1"/>
</dbReference>
<evidence type="ECO:0000313" key="7">
    <source>
        <dbReference type="EMBL" id="RZT87216.1"/>
    </source>
</evidence>
<dbReference type="PANTHER" id="PTHR42734:SF5">
    <property type="entry name" value="IRON TRANSPORT SYSTEM ATP-BINDING PROTEIN HI_0361-RELATED"/>
    <property type="match status" value="1"/>
</dbReference>
<reference evidence="7 8" key="1">
    <citation type="submission" date="2019-02" db="EMBL/GenBank/DDBJ databases">
        <title>Sequencing the genomes of 1000 actinobacteria strains.</title>
        <authorList>
            <person name="Klenk H.-P."/>
        </authorList>
    </citation>
    <scope>NUCLEOTIDE SEQUENCE [LARGE SCALE GENOMIC DNA]</scope>
    <source>
        <strain evidence="7 8">DSM 45779</strain>
    </source>
</reference>
<comment type="caution">
    <text evidence="7">The sequence shown here is derived from an EMBL/GenBank/DDBJ whole genome shotgun (WGS) entry which is preliminary data.</text>
</comment>
<dbReference type="GO" id="GO:0016887">
    <property type="term" value="F:ATP hydrolysis activity"/>
    <property type="evidence" value="ECO:0007669"/>
    <property type="project" value="InterPro"/>
</dbReference>
<evidence type="ECO:0000256" key="1">
    <source>
        <dbReference type="ARBA" id="ARBA00005417"/>
    </source>
</evidence>
<dbReference type="InterPro" id="IPR003593">
    <property type="entry name" value="AAA+_ATPase"/>
</dbReference>
<dbReference type="InterPro" id="IPR027417">
    <property type="entry name" value="P-loop_NTPase"/>
</dbReference>
<protein>
    <submittedName>
        <fullName evidence="7">Manganese transport system ATP-binding protein</fullName>
    </submittedName>
</protein>
<dbReference type="OrthoDB" id="3426016at2"/>
<dbReference type="PANTHER" id="PTHR42734">
    <property type="entry name" value="METAL TRANSPORT SYSTEM ATP-BINDING PROTEIN TM_0124-RELATED"/>
    <property type="match status" value="1"/>
</dbReference>
<accession>A0A4Q7UZ29</accession>
<dbReference type="CDD" id="cd03235">
    <property type="entry name" value="ABC_Metallic_Cations"/>
    <property type="match status" value="1"/>
</dbReference>
<evidence type="ECO:0000256" key="5">
    <source>
        <dbReference type="SAM" id="MobiDB-lite"/>
    </source>
</evidence>
<dbReference type="RefSeq" id="WP_130291399.1">
    <property type="nucleotide sequence ID" value="NZ_SHKL01000001.1"/>
</dbReference>
<feature type="domain" description="ABC transporter" evidence="6">
    <location>
        <begin position="6"/>
        <end position="240"/>
    </location>
</feature>
<evidence type="ECO:0000313" key="8">
    <source>
        <dbReference type="Proteomes" id="UP000291591"/>
    </source>
</evidence>
<dbReference type="Gene3D" id="3.40.50.300">
    <property type="entry name" value="P-loop containing nucleotide triphosphate hydrolases"/>
    <property type="match status" value="1"/>
</dbReference>
<dbReference type="AlphaFoldDB" id="A0A4Q7UZ29"/>
<gene>
    <name evidence="7" type="ORF">EV383_4126</name>
</gene>
<keyword evidence="3" id="KW-0547">Nucleotide-binding</keyword>
<dbReference type="PROSITE" id="PS50893">
    <property type="entry name" value="ABC_TRANSPORTER_2"/>
    <property type="match status" value="1"/>
</dbReference>
<evidence type="ECO:0000256" key="3">
    <source>
        <dbReference type="ARBA" id="ARBA00022741"/>
    </source>
</evidence>
<dbReference type="GO" id="GO:0005524">
    <property type="term" value="F:ATP binding"/>
    <property type="evidence" value="ECO:0007669"/>
    <property type="project" value="UniProtKB-KW"/>
</dbReference>
<evidence type="ECO:0000259" key="6">
    <source>
        <dbReference type="PROSITE" id="PS50893"/>
    </source>
</evidence>
<keyword evidence="2" id="KW-0813">Transport</keyword>
<dbReference type="Proteomes" id="UP000291591">
    <property type="component" value="Unassembled WGS sequence"/>
</dbReference>
<dbReference type="InterPro" id="IPR003439">
    <property type="entry name" value="ABC_transporter-like_ATP-bd"/>
</dbReference>
<proteinExistence type="inferred from homology"/>
<name>A0A4Q7UZ29_PSEST</name>
<feature type="region of interest" description="Disordered" evidence="5">
    <location>
        <begin position="232"/>
        <end position="253"/>
    </location>
</feature>
<organism evidence="7 8">
    <name type="scientific">Pseudonocardia sediminis</name>
    <dbReference type="NCBI Taxonomy" id="1397368"/>
    <lineage>
        <taxon>Bacteria</taxon>
        <taxon>Bacillati</taxon>
        <taxon>Actinomycetota</taxon>
        <taxon>Actinomycetes</taxon>
        <taxon>Pseudonocardiales</taxon>
        <taxon>Pseudonocardiaceae</taxon>
        <taxon>Pseudonocardia</taxon>
    </lineage>
</organism>
<dbReference type="PROSITE" id="PS00211">
    <property type="entry name" value="ABC_TRANSPORTER_1"/>
    <property type="match status" value="1"/>
</dbReference>
<dbReference type="SUPFAM" id="SSF52540">
    <property type="entry name" value="P-loop containing nucleoside triphosphate hydrolases"/>
    <property type="match status" value="1"/>
</dbReference>
<dbReference type="InterPro" id="IPR017871">
    <property type="entry name" value="ABC_transporter-like_CS"/>
</dbReference>
<sequence length="253" mass="26485">MSAQAVTVRGLTVRYGEVLALDDVDLDVAPGRVCGLLGVNGSGKSSLFKALIGTLRPDRGEITLLGRTPSAARKDGSVSYVPQADAVDWAFPVGVTDVVMMGRYGRMGPMRRPRPDDRTAVAEAIERVGLTCLAGRQIGALSGGQRKRAFLARAIAQDASLLLLDEPFSGVDKGSEATIVDLLHALRDEGRTVLVSTHDLASVPALCDEAVLLQRRVVAHGTPEHVLTPDVLAGAFGAPPPPDGTSSAPHRAA</sequence>
<comment type="similarity">
    <text evidence="1">Belongs to the ABC transporter superfamily.</text>
</comment>
<keyword evidence="8" id="KW-1185">Reference proteome</keyword>
<evidence type="ECO:0000256" key="4">
    <source>
        <dbReference type="ARBA" id="ARBA00022840"/>
    </source>
</evidence>
<keyword evidence="4 7" id="KW-0067">ATP-binding</keyword>
<evidence type="ECO:0000256" key="2">
    <source>
        <dbReference type="ARBA" id="ARBA00022448"/>
    </source>
</evidence>